<dbReference type="InterPro" id="IPR036721">
    <property type="entry name" value="RCK_C_sf"/>
</dbReference>
<dbReference type="GO" id="GO:0008324">
    <property type="term" value="F:monoatomic cation transmembrane transporter activity"/>
    <property type="evidence" value="ECO:0007669"/>
    <property type="project" value="InterPro"/>
</dbReference>
<dbReference type="AlphaFoldDB" id="A0A2T4U5U0"/>
<dbReference type="GO" id="GO:0015297">
    <property type="term" value="F:antiporter activity"/>
    <property type="evidence" value="ECO:0007669"/>
    <property type="project" value="UniProtKB-KW"/>
</dbReference>
<comment type="subcellular location">
    <subcellularLocation>
        <location evidence="1">Cell membrane</location>
        <topology evidence="1">Multi-pass membrane protein</topology>
    </subcellularLocation>
</comment>
<protein>
    <submittedName>
        <fullName evidence="11">Potassium/proton antiporter</fullName>
    </submittedName>
</protein>
<dbReference type="Gene3D" id="3.30.70.1450">
    <property type="entry name" value="Regulator of K+ conductance, C-terminal domain"/>
    <property type="match status" value="1"/>
</dbReference>
<feature type="transmembrane region" description="Helical" evidence="9">
    <location>
        <begin position="186"/>
        <end position="210"/>
    </location>
</feature>
<keyword evidence="12" id="KW-1185">Reference proteome</keyword>
<dbReference type="Pfam" id="PF00999">
    <property type="entry name" value="Na_H_Exchanger"/>
    <property type="match status" value="1"/>
</dbReference>
<feature type="transmembrane region" description="Helical" evidence="9">
    <location>
        <begin position="275"/>
        <end position="297"/>
    </location>
</feature>
<dbReference type="Pfam" id="PF02080">
    <property type="entry name" value="TrkA_C"/>
    <property type="match status" value="1"/>
</dbReference>
<feature type="domain" description="RCK C-terminal" evidence="10">
    <location>
        <begin position="407"/>
        <end position="488"/>
    </location>
</feature>
<evidence type="ECO:0000256" key="2">
    <source>
        <dbReference type="ARBA" id="ARBA00022448"/>
    </source>
</evidence>
<feature type="transmembrane region" description="Helical" evidence="9">
    <location>
        <begin position="61"/>
        <end position="80"/>
    </location>
</feature>
<keyword evidence="3" id="KW-0050">Antiport</keyword>
<comment type="caution">
    <text evidence="11">The sequence shown here is derived from an EMBL/GenBank/DDBJ whole genome shotgun (WGS) entry which is preliminary data.</text>
</comment>
<keyword evidence="2" id="KW-0813">Transport</keyword>
<feature type="transmembrane region" description="Helical" evidence="9">
    <location>
        <begin position="364"/>
        <end position="390"/>
    </location>
</feature>
<evidence type="ECO:0000256" key="6">
    <source>
        <dbReference type="ARBA" id="ARBA00022989"/>
    </source>
</evidence>
<name>A0A2T4U5U0_9BACI</name>
<dbReference type="PROSITE" id="PS51202">
    <property type="entry name" value="RCK_C"/>
    <property type="match status" value="1"/>
</dbReference>
<dbReference type="PANTHER" id="PTHR32507:SF7">
    <property type="entry name" value="K(+)_H(+) ANTIPORTER NHAP2"/>
    <property type="match status" value="1"/>
</dbReference>
<dbReference type="OrthoDB" id="9810759at2"/>
<evidence type="ECO:0000256" key="3">
    <source>
        <dbReference type="ARBA" id="ARBA00022449"/>
    </source>
</evidence>
<feature type="transmembrane region" description="Helical" evidence="9">
    <location>
        <begin position="92"/>
        <end position="119"/>
    </location>
</feature>
<feature type="transmembrane region" description="Helical" evidence="9">
    <location>
        <begin position="12"/>
        <end position="29"/>
    </location>
</feature>
<feature type="transmembrane region" description="Helical" evidence="9">
    <location>
        <begin position="303"/>
        <end position="326"/>
    </location>
</feature>
<keyword evidence="5 9" id="KW-0812">Transmembrane</keyword>
<sequence length="495" mass="53296">MLQDISNTDNLLFLLALFFIVGVMTTKFASRFGVPALLLFIAIGMIAGSDGLGIIHFHNPVYAQLIGIFALIVILFEGGLSTKWSTIKPVAVPALLLATLGVLVTSFTVAAAAVLLIDITWLEGLLLGAIVGSTDAAAVFAALKGKNIKARLGATLEAESGSNDPMAMFLTLGFLQLILIEEETVLSIAGVFFIQMGLGLLFGLAFGWAASWIINRINLDAGGLYPILAIGFAVLTYSSAAFFDGSGLLAVYAAALVIGNNTLTYRHTIFSFNEGFAWMMQLTMFVILGLFAFPSQVFTLEVIFYGVLLAFTLILIARPLAVLVSTIGFKYTWQEKTLISWAGLRGAVPIVLATYPMIADLDNAQIIFNIVFFVVLTSALIQGATIAPFAAKLGLTGPTKVAPFHSLELISIGQANAEIVEYTVNEETKIAGQTLAEIDFPSDILINAIIRDQELVMPYGDAEVKTGDTLYILVSRKKKKELKRILGQRETMPDM</sequence>
<organism evidence="11 12">
    <name type="scientific">Alkalicoccus saliphilus</name>
    <dbReference type="NCBI Taxonomy" id="200989"/>
    <lineage>
        <taxon>Bacteria</taxon>
        <taxon>Bacillati</taxon>
        <taxon>Bacillota</taxon>
        <taxon>Bacilli</taxon>
        <taxon>Bacillales</taxon>
        <taxon>Bacillaceae</taxon>
        <taxon>Alkalicoccus</taxon>
    </lineage>
</organism>
<evidence type="ECO:0000256" key="7">
    <source>
        <dbReference type="ARBA" id="ARBA00023065"/>
    </source>
</evidence>
<dbReference type="GO" id="GO:0005886">
    <property type="term" value="C:plasma membrane"/>
    <property type="evidence" value="ECO:0007669"/>
    <property type="project" value="UniProtKB-SubCell"/>
</dbReference>
<feature type="transmembrane region" description="Helical" evidence="9">
    <location>
        <begin position="36"/>
        <end position="55"/>
    </location>
</feature>
<keyword evidence="6 9" id="KW-1133">Transmembrane helix</keyword>
<dbReference type="GO" id="GO:0006813">
    <property type="term" value="P:potassium ion transport"/>
    <property type="evidence" value="ECO:0007669"/>
    <property type="project" value="InterPro"/>
</dbReference>
<dbReference type="RefSeq" id="WP_107585047.1">
    <property type="nucleotide sequence ID" value="NZ_PZJJ01000014.1"/>
</dbReference>
<accession>A0A2T4U5U0</accession>
<feature type="transmembrane region" description="Helical" evidence="9">
    <location>
        <begin position="125"/>
        <end position="143"/>
    </location>
</feature>
<dbReference type="InterPro" id="IPR006037">
    <property type="entry name" value="RCK_C"/>
</dbReference>
<evidence type="ECO:0000256" key="5">
    <source>
        <dbReference type="ARBA" id="ARBA00022692"/>
    </source>
</evidence>
<dbReference type="InterPro" id="IPR038770">
    <property type="entry name" value="Na+/solute_symporter_sf"/>
</dbReference>
<dbReference type="GO" id="GO:1902600">
    <property type="term" value="P:proton transmembrane transport"/>
    <property type="evidence" value="ECO:0007669"/>
    <property type="project" value="InterPro"/>
</dbReference>
<dbReference type="NCBIfam" id="NF003715">
    <property type="entry name" value="PRK05326.1-2"/>
    <property type="match status" value="1"/>
</dbReference>
<gene>
    <name evidence="11" type="ORF">C6Y45_09815</name>
</gene>
<proteinExistence type="predicted"/>
<keyword evidence="4" id="KW-1003">Cell membrane</keyword>
<evidence type="ECO:0000313" key="12">
    <source>
        <dbReference type="Proteomes" id="UP000240509"/>
    </source>
</evidence>
<dbReference type="Gene3D" id="1.20.1530.20">
    <property type="match status" value="1"/>
</dbReference>
<evidence type="ECO:0000313" key="11">
    <source>
        <dbReference type="EMBL" id="PTL38778.1"/>
    </source>
</evidence>
<feature type="transmembrane region" description="Helical" evidence="9">
    <location>
        <begin position="246"/>
        <end position="263"/>
    </location>
</feature>
<dbReference type="NCBIfam" id="NF003716">
    <property type="entry name" value="PRK05326.1-3"/>
    <property type="match status" value="1"/>
</dbReference>
<feature type="transmembrane region" description="Helical" evidence="9">
    <location>
        <begin position="338"/>
        <end position="358"/>
    </location>
</feature>
<keyword evidence="8 9" id="KW-0472">Membrane</keyword>
<feature type="transmembrane region" description="Helical" evidence="9">
    <location>
        <begin position="222"/>
        <end position="240"/>
    </location>
</feature>
<evidence type="ECO:0000256" key="1">
    <source>
        <dbReference type="ARBA" id="ARBA00004651"/>
    </source>
</evidence>
<evidence type="ECO:0000256" key="4">
    <source>
        <dbReference type="ARBA" id="ARBA00022475"/>
    </source>
</evidence>
<dbReference type="InterPro" id="IPR006153">
    <property type="entry name" value="Cation/H_exchanger_TM"/>
</dbReference>
<dbReference type="SUPFAM" id="SSF116726">
    <property type="entry name" value="TrkA C-terminal domain-like"/>
    <property type="match status" value="1"/>
</dbReference>
<keyword evidence="7" id="KW-0406">Ion transport</keyword>
<evidence type="ECO:0000259" key="10">
    <source>
        <dbReference type="PROSITE" id="PS51202"/>
    </source>
</evidence>
<dbReference type="EMBL" id="PZJJ01000014">
    <property type="protein sequence ID" value="PTL38778.1"/>
    <property type="molecule type" value="Genomic_DNA"/>
</dbReference>
<evidence type="ECO:0000256" key="8">
    <source>
        <dbReference type="ARBA" id="ARBA00023136"/>
    </source>
</evidence>
<evidence type="ECO:0000256" key="9">
    <source>
        <dbReference type="SAM" id="Phobius"/>
    </source>
</evidence>
<dbReference type="PANTHER" id="PTHR32507">
    <property type="entry name" value="NA(+)/H(+) ANTIPORTER 1"/>
    <property type="match status" value="1"/>
</dbReference>
<dbReference type="Proteomes" id="UP000240509">
    <property type="component" value="Unassembled WGS sequence"/>
</dbReference>
<reference evidence="11 12" key="1">
    <citation type="submission" date="2018-03" db="EMBL/GenBank/DDBJ databases">
        <title>Alkalicoccus saliphilus sp. nov., isolated from a mineral pool.</title>
        <authorList>
            <person name="Zhao B."/>
        </authorList>
    </citation>
    <scope>NUCLEOTIDE SEQUENCE [LARGE SCALE GENOMIC DNA]</scope>
    <source>
        <strain evidence="11 12">6AG</strain>
    </source>
</reference>